<feature type="transmembrane region" description="Helical" evidence="1">
    <location>
        <begin position="114"/>
        <end position="132"/>
    </location>
</feature>
<reference evidence="2 3" key="1">
    <citation type="journal article" date="2019" name="Int. J. Syst. Evol. Microbiol.">
        <title>The Global Catalogue of Microorganisms (GCM) 10K type strain sequencing project: providing services to taxonomists for standard genome sequencing and annotation.</title>
        <authorList>
            <consortium name="The Broad Institute Genomics Platform"/>
            <consortium name="The Broad Institute Genome Sequencing Center for Infectious Disease"/>
            <person name="Wu L."/>
            <person name="Ma J."/>
        </authorList>
    </citation>
    <scope>NUCLEOTIDE SEQUENCE [LARGE SCALE GENOMIC DNA]</scope>
    <source>
        <strain evidence="2 3">JCM 14307</strain>
    </source>
</reference>
<organism evidence="2 3">
    <name type="scientific">Kribbella yunnanensis</name>
    <dbReference type="NCBI Taxonomy" id="190194"/>
    <lineage>
        <taxon>Bacteria</taxon>
        <taxon>Bacillati</taxon>
        <taxon>Actinomycetota</taxon>
        <taxon>Actinomycetes</taxon>
        <taxon>Propionibacteriales</taxon>
        <taxon>Kribbellaceae</taxon>
        <taxon>Kribbella</taxon>
    </lineage>
</organism>
<keyword evidence="3" id="KW-1185">Reference proteome</keyword>
<feature type="transmembrane region" description="Helical" evidence="1">
    <location>
        <begin position="72"/>
        <end position="94"/>
    </location>
</feature>
<accession>A0ABN2II43</accession>
<proteinExistence type="predicted"/>
<sequence>MKTRAALAAFGVGFGLWGVWLMFQALEPQALIRLPLWLGGAVIADDLFLVPITVAVGWLVTRWSIGPDHHRTVGAVRTTLLYVGITTLIAIPLLLRQGKGANPTVLPRNYLRDWLLLEATIVVVGAAVFVVRRSRSTISRSRD</sequence>
<evidence type="ECO:0000313" key="3">
    <source>
        <dbReference type="Proteomes" id="UP001500280"/>
    </source>
</evidence>
<keyword evidence="1" id="KW-1133">Transmembrane helix</keyword>
<gene>
    <name evidence="2" type="ORF">GCM10009745_61520</name>
</gene>
<name>A0ABN2II43_9ACTN</name>
<keyword evidence="1" id="KW-0472">Membrane</keyword>
<comment type="caution">
    <text evidence="2">The sequence shown here is derived from an EMBL/GenBank/DDBJ whole genome shotgun (WGS) entry which is preliminary data.</text>
</comment>
<protein>
    <submittedName>
        <fullName evidence="2">Uncharacterized protein</fullName>
    </submittedName>
</protein>
<evidence type="ECO:0000256" key="1">
    <source>
        <dbReference type="SAM" id="Phobius"/>
    </source>
</evidence>
<feature type="transmembrane region" description="Helical" evidence="1">
    <location>
        <begin position="38"/>
        <end position="60"/>
    </location>
</feature>
<dbReference type="EMBL" id="BAAANF010000020">
    <property type="protein sequence ID" value="GAA1705536.1"/>
    <property type="molecule type" value="Genomic_DNA"/>
</dbReference>
<keyword evidence="1" id="KW-0812">Transmembrane</keyword>
<dbReference type="Proteomes" id="UP001500280">
    <property type="component" value="Unassembled WGS sequence"/>
</dbReference>
<feature type="transmembrane region" description="Helical" evidence="1">
    <location>
        <begin position="7"/>
        <end position="26"/>
    </location>
</feature>
<evidence type="ECO:0000313" key="2">
    <source>
        <dbReference type="EMBL" id="GAA1705536.1"/>
    </source>
</evidence>
<dbReference type="RefSeq" id="WP_344159528.1">
    <property type="nucleotide sequence ID" value="NZ_BAAANF010000020.1"/>
</dbReference>